<dbReference type="STRING" id="1287727.SAMN05443999_101313"/>
<keyword evidence="2" id="KW-1185">Reference proteome</keyword>
<dbReference type="EMBL" id="FOAG01000001">
    <property type="protein sequence ID" value="SEK37877.1"/>
    <property type="molecule type" value="Genomic_DNA"/>
</dbReference>
<accession>A0A1H7GK17</accession>
<proteinExistence type="predicted"/>
<organism evidence="1 2">
    <name type="scientific">Roseovarius azorensis</name>
    <dbReference type="NCBI Taxonomy" id="1287727"/>
    <lineage>
        <taxon>Bacteria</taxon>
        <taxon>Pseudomonadati</taxon>
        <taxon>Pseudomonadota</taxon>
        <taxon>Alphaproteobacteria</taxon>
        <taxon>Rhodobacterales</taxon>
        <taxon>Roseobacteraceae</taxon>
        <taxon>Roseovarius</taxon>
    </lineage>
</organism>
<protein>
    <submittedName>
        <fullName evidence="1">Phage tail tube protein, GTA-gp10</fullName>
    </submittedName>
</protein>
<name>A0A1H7GK17_9RHOB</name>
<dbReference type="Pfam" id="PF11836">
    <property type="entry name" value="Phage_TAC_11"/>
    <property type="match status" value="1"/>
</dbReference>
<dbReference type="InterPro" id="IPR021791">
    <property type="entry name" value="Phage_TAC_11"/>
</dbReference>
<dbReference type="AlphaFoldDB" id="A0A1H7GK17"/>
<reference evidence="1 2" key="1">
    <citation type="submission" date="2016-10" db="EMBL/GenBank/DDBJ databases">
        <authorList>
            <person name="de Groot N.N."/>
        </authorList>
    </citation>
    <scope>NUCLEOTIDE SEQUENCE [LARGE SCALE GENOMIC DNA]</scope>
    <source>
        <strain evidence="1 2">DSM 100674</strain>
    </source>
</reference>
<gene>
    <name evidence="1" type="ORF">SAMN05443999_101313</name>
</gene>
<sequence length="125" mass="12742">MSWRSPLPGNSRLRCCEAMANPWAGEVALVIGGEGRVMRLTLGALAELEVGLGAGSLVDLVTRFEGGAFSTRDVLALIVAGLRGGGWRGAEADLLSAEIEGGPLAAARAAAELLARAFALPEVGA</sequence>
<evidence type="ECO:0000313" key="2">
    <source>
        <dbReference type="Proteomes" id="UP000199582"/>
    </source>
</evidence>
<evidence type="ECO:0000313" key="1">
    <source>
        <dbReference type="EMBL" id="SEK37877.1"/>
    </source>
</evidence>
<dbReference type="Proteomes" id="UP000199582">
    <property type="component" value="Unassembled WGS sequence"/>
</dbReference>